<comment type="caution">
    <text evidence="4">The sequence shown here is derived from an EMBL/GenBank/DDBJ whole genome shotgun (WGS) entry which is preliminary data.</text>
</comment>
<sequence>MSTSSRNIAEQATLRAFLNCYLREVEPGIYCGHVVGAGTQGLPATVDCVELPLASQQAMLRVELEYRSLTGCHRFGRLWLRRSREHGWRATEPFAAVLMLVHEIYRGFCRGDDERLRQQELELLTRLTDSYRQMMEHIDAGRQQPAPVHFIDTEQSVLFGHWLHPTPKSRQGMTDWQQRRYGPEQRGRFALHYFAASPELVRHRSAREQTVPQMVSALLGADADRLARTDGKLLLPMHPLQAEALLLQPAVQALMEAGRLEHLGPAGHAFTATSSVRTLYCEALPWMIKFSIPVRITNSLRRNRRHELDAGLIMDRLLQRTGFDRRYPAFGMIHDPAWITLDFPEQEESGFEVILRDNPFGGEAGRGVTSLAALTAEPLPGAPSALAGLIAGIAARDGDTPAMVCRRWFERYLDCALEPLICLYDEHGIALEAHQQNSLLRVTDGYPSAYYYRDNQGYYLSERYRDSLQALVPEAANLAALYYPDAEIRDRFAYYAVVNQVCAVVSRMGNDGLIDEASLLALLRRRLERLAERLHGAGRDFASSLLSRPFIPAKGNLLTRLYDVDELDADNEQAIYTRLPNPLCRDALKEVTHAVA</sequence>
<accession>A0A233RAN1</accession>
<dbReference type="AlphaFoldDB" id="A0A233RAN1"/>
<dbReference type="EMBL" id="NBIM01000011">
    <property type="protein sequence ID" value="OXY80433.1"/>
    <property type="molecule type" value="Genomic_DNA"/>
</dbReference>
<dbReference type="Gene3D" id="1.10.510.40">
    <property type="match status" value="1"/>
</dbReference>
<dbReference type="GO" id="GO:0016881">
    <property type="term" value="F:acid-amino acid ligase activity"/>
    <property type="evidence" value="ECO:0007669"/>
    <property type="project" value="UniProtKB-ARBA"/>
</dbReference>
<dbReference type="OrthoDB" id="495728at2"/>
<proteinExistence type="inferred from homology"/>
<evidence type="ECO:0000313" key="5">
    <source>
        <dbReference type="Proteomes" id="UP000242757"/>
    </source>
</evidence>
<dbReference type="Pfam" id="PF04183">
    <property type="entry name" value="IucA_IucC"/>
    <property type="match status" value="1"/>
</dbReference>
<dbReference type="Proteomes" id="UP000242757">
    <property type="component" value="Unassembled WGS sequence"/>
</dbReference>
<dbReference type="Pfam" id="PF06276">
    <property type="entry name" value="FhuF"/>
    <property type="match status" value="1"/>
</dbReference>
<dbReference type="PANTHER" id="PTHR34384">
    <property type="entry name" value="L-2,3-DIAMINOPROPANOATE--CITRATE LIGASE"/>
    <property type="match status" value="1"/>
</dbReference>
<dbReference type="GO" id="GO:0019290">
    <property type="term" value="P:siderophore biosynthetic process"/>
    <property type="evidence" value="ECO:0007669"/>
    <property type="project" value="InterPro"/>
</dbReference>
<comment type="similarity">
    <text evidence="1">Belongs to the IucA/IucC family.</text>
</comment>
<evidence type="ECO:0000313" key="4">
    <source>
        <dbReference type="EMBL" id="OXY80433.1"/>
    </source>
</evidence>
<reference evidence="4 5" key="1">
    <citation type="submission" date="2017-08" db="EMBL/GenBank/DDBJ databases">
        <title>A Genome Sequence of Oceanimonas doudoroffii ATCC 27123T.</title>
        <authorList>
            <person name="Brennan M.A."/>
            <person name="Maclea K.S."/>
            <person name="Mcclelland W.D."/>
            <person name="Trachtenberg A.M."/>
        </authorList>
    </citation>
    <scope>NUCLEOTIDE SEQUENCE [LARGE SCALE GENOMIC DNA]</scope>
    <source>
        <strain evidence="4 5">ATCC 27123</strain>
    </source>
</reference>
<evidence type="ECO:0000259" key="2">
    <source>
        <dbReference type="Pfam" id="PF04183"/>
    </source>
</evidence>
<dbReference type="PANTHER" id="PTHR34384:SF5">
    <property type="entry name" value="L-2,3-DIAMINOPROPANOATE--CITRATE LIGASE"/>
    <property type="match status" value="1"/>
</dbReference>
<gene>
    <name evidence="4" type="ORF">B6S08_17515</name>
</gene>
<feature type="domain" description="Aerobactin siderophore biosynthesis IucA/IucC N-terminal" evidence="2">
    <location>
        <begin position="150"/>
        <end position="375"/>
    </location>
</feature>
<dbReference type="InterPro" id="IPR022770">
    <property type="entry name" value="IucA/IucC-like_C"/>
</dbReference>
<dbReference type="InterPro" id="IPR007310">
    <property type="entry name" value="Aerobactin_biosyn_IucA/IucC_N"/>
</dbReference>
<feature type="domain" description="Aerobactin siderophore biosynthesis IucA/IucC-like C-terminal" evidence="3">
    <location>
        <begin position="407"/>
        <end position="568"/>
    </location>
</feature>
<protein>
    <recommendedName>
        <fullName evidence="6">Siderophore biosynthesis protein</fullName>
    </recommendedName>
</protein>
<dbReference type="InterPro" id="IPR037455">
    <property type="entry name" value="LucA/IucC-like"/>
</dbReference>
<evidence type="ECO:0000256" key="1">
    <source>
        <dbReference type="ARBA" id="ARBA00007832"/>
    </source>
</evidence>
<name>A0A233RAN1_9GAMM</name>
<organism evidence="4 5">
    <name type="scientific">Oceanimonas doudoroffii</name>
    <dbReference type="NCBI Taxonomy" id="84158"/>
    <lineage>
        <taxon>Bacteria</taxon>
        <taxon>Pseudomonadati</taxon>
        <taxon>Pseudomonadota</taxon>
        <taxon>Gammaproteobacteria</taxon>
        <taxon>Aeromonadales</taxon>
        <taxon>Aeromonadaceae</taxon>
        <taxon>Oceanimonas</taxon>
    </lineage>
</organism>
<evidence type="ECO:0000259" key="3">
    <source>
        <dbReference type="Pfam" id="PF06276"/>
    </source>
</evidence>
<evidence type="ECO:0008006" key="6">
    <source>
        <dbReference type="Google" id="ProtNLM"/>
    </source>
</evidence>
<keyword evidence="5" id="KW-1185">Reference proteome</keyword>
<dbReference type="RefSeq" id="WP_094202100.1">
    <property type="nucleotide sequence ID" value="NZ_NBIM01000011.1"/>
</dbReference>